<evidence type="ECO:0000256" key="1">
    <source>
        <dbReference type="SAM" id="MobiDB-lite"/>
    </source>
</evidence>
<feature type="region of interest" description="Disordered" evidence="1">
    <location>
        <begin position="1"/>
        <end position="57"/>
    </location>
</feature>
<accession>A0ABT8AJY3</accession>
<evidence type="ECO:0000313" key="3">
    <source>
        <dbReference type="Proteomes" id="UP001244297"/>
    </source>
</evidence>
<feature type="compositionally biased region" description="Basic and acidic residues" evidence="1">
    <location>
        <begin position="30"/>
        <end position="45"/>
    </location>
</feature>
<organism evidence="2 3">
    <name type="scientific">Methylobacterium longum</name>
    <dbReference type="NCBI Taxonomy" id="767694"/>
    <lineage>
        <taxon>Bacteria</taxon>
        <taxon>Pseudomonadati</taxon>
        <taxon>Pseudomonadota</taxon>
        <taxon>Alphaproteobacteria</taxon>
        <taxon>Hyphomicrobiales</taxon>
        <taxon>Methylobacteriaceae</taxon>
        <taxon>Methylobacterium</taxon>
    </lineage>
</organism>
<protein>
    <submittedName>
        <fullName evidence="2">CsbD family protein</fullName>
    </submittedName>
</protein>
<name>A0ABT8AJY3_9HYPH</name>
<sequence length="57" mass="6018">MTDNRKTPSTDHLKGSVTEAIGKLTGAVRVEAEGRRQKRDAEAPKSGRPKPSGSEGA</sequence>
<evidence type="ECO:0000313" key="2">
    <source>
        <dbReference type="EMBL" id="MDN3569876.1"/>
    </source>
</evidence>
<dbReference type="RefSeq" id="WP_238290857.1">
    <property type="nucleotide sequence ID" value="NZ_BPQS01000029.1"/>
</dbReference>
<dbReference type="Proteomes" id="UP001244297">
    <property type="component" value="Unassembled WGS sequence"/>
</dbReference>
<gene>
    <name evidence="2" type="ORF">QWZ18_04445</name>
</gene>
<keyword evidence="3" id="KW-1185">Reference proteome</keyword>
<proteinExistence type="predicted"/>
<comment type="caution">
    <text evidence="2">The sequence shown here is derived from an EMBL/GenBank/DDBJ whole genome shotgun (WGS) entry which is preliminary data.</text>
</comment>
<feature type="compositionally biased region" description="Basic and acidic residues" evidence="1">
    <location>
        <begin position="1"/>
        <end position="14"/>
    </location>
</feature>
<dbReference type="EMBL" id="JAUFPT010000009">
    <property type="protein sequence ID" value="MDN3569876.1"/>
    <property type="molecule type" value="Genomic_DNA"/>
</dbReference>
<reference evidence="3" key="1">
    <citation type="journal article" date="2019" name="Int. J. Syst. Evol. Microbiol.">
        <title>The Global Catalogue of Microorganisms (GCM) 10K type strain sequencing project: providing services to taxonomists for standard genome sequencing and annotation.</title>
        <authorList>
            <consortium name="The Broad Institute Genomics Platform"/>
            <consortium name="The Broad Institute Genome Sequencing Center for Infectious Disease"/>
            <person name="Wu L."/>
            <person name="Ma J."/>
        </authorList>
    </citation>
    <scope>NUCLEOTIDE SEQUENCE [LARGE SCALE GENOMIC DNA]</scope>
    <source>
        <strain evidence="3">CECT 7806</strain>
    </source>
</reference>